<reference evidence="2" key="1">
    <citation type="journal article" date="2019" name="Environ. Microbiol.">
        <title>Fungal ecological strategies reflected in gene transcription - a case study of two litter decomposers.</title>
        <authorList>
            <person name="Barbi F."/>
            <person name="Kohler A."/>
            <person name="Barry K."/>
            <person name="Baskaran P."/>
            <person name="Daum C."/>
            <person name="Fauchery L."/>
            <person name="Ihrmark K."/>
            <person name="Kuo A."/>
            <person name="LaButti K."/>
            <person name="Lipzen A."/>
            <person name="Morin E."/>
            <person name="Grigoriev I.V."/>
            <person name="Henrissat B."/>
            <person name="Lindahl B."/>
            <person name="Martin F."/>
        </authorList>
    </citation>
    <scope>NUCLEOTIDE SEQUENCE</scope>
    <source>
        <strain evidence="2">JB14</strain>
    </source>
</reference>
<feature type="compositionally biased region" description="Basic and acidic residues" evidence="1">
    <location>
        <begin position="197"/>
        <end position="208"/>
    </location>
</feature>
<organism evidence="2 3">
    <name type="scientific">Gymnopus androsaceus JB14</name>
    <dbReference type="NCBI Taxonomy" id="1447944"/>
    <lineage>
        <taxon>Eukaryota</taxon>
        <taxon>Fungi</taxon>
        <taxon>Dikarya</taxon>
        <taxon>Basidiomycota</taxon>
        <taxon>Agaricomycotina</taxon>
        <taxon>Agaricomycetes</taxon>
        <taxon>Agaricomycetidae</taxon>
        <taxon>Agaricales</taxon>
        <taxon>Marasmiineae</taxon>
        <taxon>Omphalotaceae</taxon>
        <taxon>Gymnopus</taxon>
    </lineage>
</organism>
<keyword evidence="3" id="KW-1185">Reference proteome</keyword>
<feature type="compositionally biased region" description="Acidic residues" evidence="1">
    <location>
        <begin position="37"/>
        <end position="48"/>
    </location>
</feature>
<accession>A0A6A4IH58</accession>
<dbReference type="EMBL" id="ML769389">
    <property type="protein sequence ID" value="KAE9409053.1"/>
    <property type="molecule type" value="Genomic_DNA"/>
</dbReference>
<name>A0A6A4IH58_9AGAR</name>
<gene>
    <name evidence="2" type="ORF">BT96DRAFT_932325</name>
</gene>
<dbReference type="Proteomes" id="UP000799118">
    <property type="component" value="Unassembled WGS sequence"/>
</dbReference>
<evidence type="ECO:0000313" key="3">
    <source>
        <dbReference type="Proteomes" id="UP000799118"/>
    </source>
</evidence>
<protein>
    <submittedName>
        <fullName evidence="2">Uncharacterized protein</fullName>
    </submittedName>
</protein>
<sequence>MSIVCWIWRMLSVGRSWKHCRVKQPVPMRGMGGEEGGNAEEEEEEYEEGEQRTSSYTLGYRWNGAKDMQGCGRWEEEVEIIPEEMWRTIVLLEKKAEWWEEQAEIPQFKGAHAEGASAYAYEQSDVCRLLKVSFEKRWERYKDGLFVQKVRKGRKGHWKRREGFAIGGEAAQEELRGPSQFSVEAEGESEDDDGWEDEKGGTGRKGDEGQEEEEEEEEEEEGRMTMT</sequence>
<feature type="compositionally biased region" description="Acidic residues" evidence="1">
    <location>
        <begin position="185"/>
        <end position="196"/>
    </location>
</feature>
<dbReference type="AlphaFoldDB" id="A0A6A4IH58"/>
<evidence type="ECO:0000256" key="1">
    <source>
        <dbReference type="SAM" id="MobiDB-lite"/>
    </source>
</evidence>
<proteinExistence type="predicted"/>
<feature type="region of interest" description="Disordered" evidence="1">
    <location>
        <begin position="169"/>
        <end position="227"/>
    </location>
</feature>
<feature type="region of interest" description="Disordered" evidence="1">
    <location>
        <begin position="28"/>
        <end position="50"/>
    </location>
</feature>
<evidence type="ECO:0000313" key="2">
    <source>
        <dbReference type="EMBL" id="KAE9409053.1"/>
    </source>
</evidence>
<feature type="compositionally biased region" description="Acidic residues" evidence="1">
    <location>
        <begin position="209"/>
        <end position="221"/>
    </location>
</feature>